<keyword evidence="4 6" id="KW-0378">Hydrolase</keyword>
<dbReference type="EMBL" id="CH476604">
    <property type="protein sequence ID" value="EAU31771.1"/>
    <property type="molecule type" value="Genomic_DNA"/>
</dbReference>
<evidence type="ECO:0000256" key="5">
    <source>
        <dbReference type="ARBA" id="ARBA00023180"/>
    </source>
</evidence>
<evidence type="ECO:0000256" key="3">
    <source>
        <dbReference type="ARBA" id="ARBA00022670"/>
    </source>
</evidence>
<reference evidence="9" key="1">
    <citation type="submission" date="2005-09" db="EMBL/GenBank/DDBJ databases">
        <title>Annotation of the Aspergillus terreus NIH2624 genome.</title>
        <authorList>
            <person name="Birren B.W."/>
            <person name="Lander E.S."/>
            <person name="Galagan J.E."/>
            <person name="Nusbaum C."/>
            <person name="Devon K."/>
            <person name="Henn M."/>
            <person name="Ma L.-J."/>
            <person name="Jaffe D.B."/>
            <person name="Butler J."/>
            <person name="Alvarez P."/>
            <person name="Gnerre S."/>
            <person name="Grabherr M."/>
            <person name="Kleber M."/>
            <person name="Mauceli E.W."/>
            <person name="Brockman W."/>
            <person name="Rounsley S."/>
            <person name="Young S.K."/>
            <person name="LaButti K."/>
            <person name="Pushparaj V."/>
            <person name="DeCaprio D."/>
            <person name="Crawford M."/>
            <person name="Koehrsen M."/>
            <person name="Engels R."/>
            <person name="Montgomery P."/>
            <person name="Pearson M."/>
            <person name="Howarth C."/>
            <person name="Larson L."/>
            <person name="Luoma S."/>
            <person name="White J."/>
            <person name="Alvarado L."/>
            <person name="Kodira C.D."/>
            <person name="Zeng Q."/>
            <person name="Oleary S."/>
            <person name="Yandava C."/>
            <person name="Denning D.W."/>
            <person name="Nierman W.C."/>
            <person name="Milne T."/>
            <person name="Madden K."/>
        </authorList>
    </citation>
    <scope>NUCLEOTIDE SEQUENCE [LARGE SCALE GENOMIC DNA]</scope>
    <source>
        <strain evidence="9">NIH 2624 / FGSC A1156</strain>
    </source>
</reference>
<evidence type="ECO:0000256" key="7">
    <source>
        <dbReference type="SAM" id="SignalP"/>
    </source>
</evidence>
<evidence type="ECO:0000256" key="6">
    <source>
        <dbReference type="RuleBase" id="RU361156"/>
    </source>
</evidence>
<dbReference type="MEROPS" id="S10.014"/>
<dbReference type="EC" id="3.4.16.-" evidence="6"/>
<keyword evidence="7" id="KW-0732">Signal</keyword>
<dbReference type="PANTHER" id="PTHR11802">
    <property type="entry name" value="SERINE PROTEASE FAMILY S10 SERINE CARBOXYPEPTIDASE"/>
    <property type="match status" value="1"/>
</dbReference>
<dbReference type="GO" id="GO:0004185">
    <property type="term" value="F:serine-type carboxypeptidase activity"/>
    <property type="evidence" value="ECO:0007669"/>
    <property type="project" value="UniProtKB-UniRule"/>
</dbReference>
<dbReference type="VEuPathDB" id="FungiDB:ATEG_07509"/>
<dbReference type="Gene3D" id="3.40.50.1820">
    <property type="entry name" value="alpha/beta hydrolase"/>
    <property type="match status" value="1"/>
</dbReference>
<dbReference type="STRING" id="341663.Q0CFM5"/>
<dbReference type="Proteomes" id="UP000007963">
    <property type="component" value="Unassembled WGS sequence"/>
</dbReference>
<dbReference type="eggNOG" id="KOG1282">
    <property type="taxonomic scope" value="Eukaryota"/>
</dbReference>
<dbReference type="OMA" id="PYHYGLA"/>
<protein>
    <recommendedName>
        <fullName evidence="6">Carboxypeptidase</fullName>
        <ecNumber evidence="6">3.4.16.-</ecNumber>
    </recommendedName>
</protein>
<gene>
    <name evidence="8" type="ORF">ATEG_07509</name>
</gene>
<dbReference type="AlphaFoldDB" id="Q0CFM5"/>
<dbReference type="PRINTS" id="PR00724">
    <property type="entry name" value="CRBOXYPTASEC"/>
</dbReference>
<sequence>MTPVLILLLALCANGLENPLWRRSQITQDRTLHAIPPTQQGEPYRYLNSKTDRFLVNGSIIPEVDFDVGESYAGLLPNTPAGNSSLFFWFFPSHNADAEDEITIWLNGGPGCSSLAGMLQGNGPFIWRPGTYKPIPNPYSWTNLTNMVYVDQPAGTGFSPGPSTARDEADVARQFKTWFKNFVDTFGLHGRKVYITGESYAGQYVPYIASAMLDEHDTAYFNVRGIQIIDPMINTDSVMIYAPAVAHFNHYRNIFSLNKTFVDDVNDRAEKCGFNKFLDEALTYPPPSAFPHAPDEKKDNCTLWDEIVRAAYYVNPCFNLYHLTDYCPYLWNEMGFPTLADGPNNYFNRSDVQNILHVPRTSYSPCVDYDIFPSGDRSPPSSFGPLPSVIERTNNTIIAHGWLDFLLFMNGSLVSIQNMTWNGLQGFQTPPTEPLYVPYHYGLAEVSNATIAPRPFTLDAGAGYLGTAHTERGLTFTTVYLAGHGTPASKGLRNFIDIVTSLEQIRLRKN</sequence>
<dbReference type="PROSITE" id="PS00131">
    <property type="entry name" value="CARBOXYPEPT_SER_SER"/>
    <property type="match status" value="1"/>
</dbReference>
<dbReference type="Pfam" id="PF00450">
    <property type="entry name" value="Peptidase_S10"/>
    <property type="match status" value="1"/>
</dbReference>
<keyword evidence="5" id="KW-0325">Glycoprotein</keyword>
<name>Q0CFM5_ASPTN</name>
<evidence type="ECO:0000256" key="4">
    <source>
        <dbReference type="ARBA" id="ARBA00022801"/>
    </source>
</evidence>
<dbReference type="GeneID" id="4322527"/>
<evidence type="ECO:0000313" key="8">
    <source>
        <dbReference type="EMBL" id="EAU31771.1"/>
    </source>
</evidence>
<dbReference type="OrthoDB" id="443318at2759"/>
<dbReference type="RefSeq" id="XP_001216130.1">
    <property type="nucleotide sequence ID" value="XM_001216130.1"/>
</dbReference>
<evidence type="ECO:0000256" key="2">
    <source>
        <dbReference type="ARBA" id="ARBA00022645"/>
    </source>
</evidence>
<keyword evidence="3 6" id="KW-0645">Protease</keyword>
<proteinExistence type="inferred from homology"/>
<dbReference type="GO" id="GO:0006508">
    <property type="term" value="P:proteolysis"/>
    <property type="evidence" value="ECO:0007669"/>
    <property type="project" value="UniProtKB-KW"/>
</dbReference>
<organism evidence="8 9">
    <name type="scientific">Aspergillus terreus (strain NIH 2624 / FGSC A1156)</name>
    <dbReference type="NCBI Taxonomy" id="341663"/>
    <lineage>
        <taxon>Eukaryota</taxon>
        <taxon>Fungi</taxon>
        <taxon>Dikarya</taxon>
        <taxon>Ascomycota</taxon>
        <taxon>Pezizomycotina</taxon>
        <taxon>Eurotiomycetes</taxon>
        <taxon>Eurotiomycetidae</taxon>
        <taxon>Eurotiales</taxon>
        <taxon>Aspergillaceae</taxon>
        <taxon>Aspergillus</taxon>
        <taxon>Aspergillus subgen. Circumdati</taxon>
    </lineage>
</organism>
<feature type="signal peptide" evidence="7">
    <location>
        <begin position="1"/>
        <end position="15"/>
    </location>
</feature>
<evidence type="ECO:0000256" key="1">
    <source>
        <dbReference type="ARBA" id="ARBA00009431"/>
    </source>
</evidence>
<dbReference type="InterPro" id="IPR001563">
    <property type="entry name" value="Peptidase_S10"/>
</dbReference>
<dbReference type="SUPFAM" id="SSF53474">
    <property type="entry name" value="alpha/beta-Hydrolases"/>
    <property type="match status" value="1"/>
</dbReference>
<dbReference type="InterPro" id="IPR029058">
    <property type="entry name" value="AB_hydrolase_fold"/>
</dbReference>
<keyword evidence="2 6" id="KW-0121">Carboxypeptidase</keyword>
<feature type="chain" id="PRO_5012452343" description="Carboxypeptidase" evidence="7">
    <location>
        <begin position="16"/>
        <end position="510"/>
    </location>
</feature>
<dbReference type="PANTHER" id="PTHR11802:SF116">
    <property type="entry name" value="CARBOXYPEPTIDASE"/>
    <property type="match status" value="1"/>
</dbReference>
<dbReference type="InterPro" id="IPR018202">
    <property type="entry name" value="Ser_caboxypep_ser_AS"/>
</dbReference>
<comment type="similarity">
    <text evidence="1 6">Belongs to the peptidase S10 family.</text>
</comment>
<dbReference type="HOGENOM" id="CLU_008523_12_3_1"/>
<evidence type="ECO:0000313" key="9">
    <source>
        <dbReference type="Proteomes" id="UP000007963"/>
    </source>
</evidence>
<accession>Q0CFM5</accession>